<name>A0A6J5RYJ3_9CAUD</name>
<protein>
    <submittedName>
        <fullName evidence="1">Uncharacterized protein</fullName>
    </submittedName>
</protein>
<evidence type="ECO:0000313" key="1">
    <source>
        <dbReference type="EMBL" id="CAB4202070.1"/>
    </source>
</evidence>
<reference evidence="1" key="1">
    <citation type="submission" date="2020-05" db="EMBL/GenBank/DDBJ databases">
        <authorList>
            <person name="Chiriac C."/>
            <person name="Salcher M."/>
            <person name="Ghai R."/>
            <person name="Kavagutti S V."/>
        </authorList>
    </citation>
    <scope>NUCLEOTIDE SEQUENCE</scope>
</reference>
<accession>A0A6J5RYJ3</accession>
<organism evidence="1">
    <name type="scientific">uncultured Caudovirales phage</name>
    <dbReference type="NCBI Taxonomy" id="2100421"/>
    <lineage>
        <taxon>Viruses</taxon>
        <taxon>Duplodnaviria</taxon>
        <taxon>Heunggongvirae</taxon>
        <taxon>Uroviricota</taxon>
        <taxon>Caudoviricetes</taxon>
        <taxon>Peduoviridae</taxon>
        <taxon>Maltschvirus</taxon>
        <taxon>Maltschvirus maltsch</taxon>
    </lineage>
</organism>
<dbReference type="EMBL" id="LR797308">
    <property type="protein sequence ID" value="CAB4202070.1"/>
    <property type="molecule type" value="Genomic_DNA"/>
</dbReference>
<gene>
    <name evidence="1" type="ORF">UFOVP1361_43</name>
</gene>
<proteinExistence type="predicted"/>
<sequence>MTQAPSKTFTINYTSGKKMNIKDLTDGEYVLYEDHVEEITKFKHKIRDTYNLVYVLEKEIRDFMKINGMEDML</sequence>